<sequence length="144" mass="14929">MTGLAYLGALLVSLGGLALLDRRSRLAFWHDPRRAAWTVGIGVVAFLLWDVAGLLLGIFARGESPHMTGILLAPELPIEEVFFLTLLCYVALLAWRWFDRTASLRAAGARALHDAERGSGTPGTSGAAGGPGSSGPSGSDGGAA</sequence>
<protein>
    <recommendedName>
        <fullName evidence="12">Lycopene cyclase domain-containing protein</fullName>
    </recommendedName>
</protein>
<keyword evidence="11" id="KW-1185">Reference proteome</keyword>
<evidence type="ECO:0000256" key="7">
    <source>
        <dbReference type="ARBA" id="ARBA00023235"/>
    </source>
</evidence>
<evidence type="ECO:0000256" key="4">
    <source>
        <dbReference type="ARBA" id="ARBA00022746"/>
    </source>
</evidence>
<evidence type="ECO:0000256" key="8">
    <source>
        <dbReference type="SAM" id="MobiDB-lite"/>
    </source>
</evidence>
<gene>
    <name evidence="10" type="ORF">CTKZ_35040</name>
</gene>
<dbReference type="InterPro" id="IPR017825">
    <property type="entry name" value="Lycopene_cyclase_dom"/>
</dbReference>
<organism evidence="10 11">
    <name type="scientific">Cellulomonas algicola</name>
    <dbReference type="NCBI Taxonomy" id="2071633"/>
    <lineage>
        <taxon>Bacteria</taxon>
        <taxon>Bacillati</taxon>
        <taxon>Actinomycetota</taxon>
        <taxon>Actinomycetes</taxon>
        <taxon>Micrococcales</taxon>
        <taxon>Cellulomonadaceae</taxon>
        <taxon>Cellulomonas</taxon>
    </lineage>
</organism>
<keyword evidence="5 9" id="KW-1133">Transmembrane helix</keyword>
<evidence type="ECO:0000256" key="3">
    <source>
        <dbReference type="ARBA" id="ARBA00022692"/>
    </source>
</evidence>
<name>A0A401V4W3_9CELL</name>
<keyword evidence="4" id="KW-0125">Carotenoid biosynthesis</keyword>
<evidence type="ECO:0000256" key="5">
    <source>
        <dbReference type="ARBA" id="ARBA00022989"/>
    </source>
</evidence>
<evidence type="ECO:0000256" key="9">
    <source>
        <dbReference type="SAM" id="Phobius"/>
    </source>
</evidence>
<dbReference type="EMBL" id="BHYL01000383">
    <property type="protein sequence ID" value="GCD21942.1"/>
    <property type="molecule type" value="Genomic_DNA"/>
</dbReference>
<dbReference type="RefSeq" id="WP_124344479.1">
    <property type="nucleotide sequence ID" value="NZ_BHYL01000383.1"/>
</dbReference>
<keyword evidence="3 9" id="KW-0812">Transmembrane</keyword>
<dbReference type="Proteomes" id="UP000288246">
    <property type="component" value="Unassembled WGS sequence"/>
</dbReference>
<dbReference type="AlphaFoldDB" id="A0A401V4W3"/>
<dbReference type="OrthoDB" id="4774157at2"/>
<feature type="compositionally biased region" description="Gly residues" evidence="8">
    <location>
        <begin position="120"/>
        <end position="144"/>
    </location>
</feature>
<keyword evidence="7" id="KW-0413">Isomerase</keyword>
<feature type="transmembrane region" description="Helical" evidence="9">
    <location>
        <begin position="81"/>
        <end position="98"/>
    </location>
</feature>
<comment type="caution">
    <text evidence="10">The sequence shown here is derived from an EMBL/GenBank/DDBJ whole genome shotgun (WGS) entry which is preliminary data.</text>
</comment>
<dbReference type="NCBIfam" id="TIGR03462">
    <property type="entry name" value="CarR_dom_SF"/>
    <property type="match status" value="1"/>
</dbReference>
<keyword evidence="6 9" id="KW-0472">Membrane</keyword>
<accession>A0A401V4W3</accession>
<evidence type="ECO:0000256" key="2">
    <source>
        <dbReference type="ARBA" id="ARBA00004829"/>
    </source>
</evidence>
<feature type="region of interest" description="Disordered" evidence="8">
    <location>
        <begin position="115"/>
        <end position="144"/>
    </location>
</feature>
<evidence type="ECO:0000256" key="1">
    <source>
        <dbReference type="ARBA" id="ARBA00004141"/>
    </source>
</evidence>
<dbReference type="GO" id="GO:0016020">
    <property type="term" value="C:membrane"/>
    <property type="evidence" value="ECO:0007669"/>
    <property type="project" value="UniProtKB-SubCell"/>
</dbReference>
<evidence type="ECO:0000256" key="6">
    <source>
        <dbReference type="ARBA" id="ARBA00023136"/>
    </source>
</evidence>
<comment type="pathway">
    <text evidence="2">Carotenoid biosynthesis.</text>
</comment>
<proteinExistence type="predicted"/>
<evidence type="ECO:0008006" key="12">
    <source>
        <dbReference type="Google" id="ProtNLM"/>
    </source>
</evidence>
<reference evidence="10 11" key="1">
    <citation type="submission" date="2018-11" db="EMBL/GenBank/DDBJ databases">
        <title>Draft genome sequence of Cellulomonas takizawaensis strain TKZ-21.</title>
        <authorList>
            <person name="Yamamura H."/>
            <person name="Hayashi T."/>
            <person name="Hamada M."/>
            <person name="Serisawa Y."/>
            <person name="Matsuyama K."/>
            <person name="Nakagawa Y."/>
            <person name="Otoguro M."/>
            <person name="Yanagida F."/>
            <person name="Hayakawa M."/>
        </authorList>
    </citation>
    <scope>NUCLEOTIDE SEQUENCE [LARGE SCALE GENOMIC DNA]</scope>
    <source>
        <strain evidence="10 11">TKZ-21</strain>
    </source>
</reference>
<feature type="transmembrane region" description="Helical" evidence="9">
    <location>
        <begin position="36"/>
        <end position="60"/>
    </location>
</feature>
<dbReference type="GO" id="GO:0045436">
    <property type="term" value="F:lycopene beta cyclase activity"/>
    <property type="evidence" value="ECO:0007669"/>
    <property type="project" value="UniProtKB-ARBA"/>
</dbReference>
<comment type="subcellular location">
    <subcellularLocation>
        <location evidence="1">Membrane</location>
        <topology evidence="1">Multi-pass membrane protein</topology>
    </subcellularLocation>
</comment>
<dbReference type="GO" id="GO:0016117">
    <property type="term" value="P:carotenoid biosynthetic process"/>
    <property type="evidence" value="ECO:0007669"/>
    <property type="project" value="UniProtKB-KW"/>
</dbReference>
<evidence type="ECO:0000313" key="10">
    <source>
        <dbReference type="EMBL" id="GCD21942.1"/>
    </source>
</evidence>
<dbReference type="GO" id="GO:0016872">
    <property type="term" value="F:intramolecular lyase activity"/>
    <property type="evidence" value="ECO:0007669"/>
    <property type="project" value="InterPro"/>
</dbReference>
<evidence type="ECO:0000313" key="11">
    <source>
        <dbReference type="Proteomes" id="UP000288246"/>
    </source>
</evidence>